<keyword evidence="2" id="KW-1185">Reference proteome</keyword>
<sequence length="557" mass="62416">MSSDSATPQQQNQTNGTEILSNTTSYANITANETQQKKENAIVFESIEGCTIDEYIDGLELLIDPNLIRFISKISGNRVCVYLSNRNYVDQLKDQISEAKGEQLRIRPLIERNKRVVVSNVYPDVPHEIIIRELKVKGITPVSAMSYVRAGLTKPGRSHIGSFRRQIYVKEGDEQILPEKLQIHHDGTTYWIYFTTDALKCFLCKQNGHRAKLCPTNPERNVNTEIPQQEETIQSQQTTQTESVIQNNNLQLIDNSMEHQERGIKRAAPASSSSGSADGDAAADVNKPELKKAALSNSSEVFKTPKTVSKGQKENTKELDKSQYDSKVKGILEPIKCKITESRSWPLNFEKLQEFLVETRGAPDKFKIAQQYTSDIDGLIKMLEHTYEQITDSHLKTRLTKLKKRLILQNFPTEKDDIGTKESDIESDASEIIISLVGLAVGNAIIPRPAEVNDADQNDAIIREPRAAEDVPEDKKIDKRSYGYPLLWPSYGLGHGLGLHGYGWPLYSGWPSLGLHGLHLGYSLPLYGYGHGYHGSYGHGSYGHGYHGSHGGWHSKW</sequence>
<gene>
    <name evidence="1" type="ORF">QAD02_023592</name>
</gene>
<dbReference type="EMBL" id="CM056741">
    <property type="protein sequence ID" value="KAJ8687798.1"/>
    <property type="molecule type" value="Genomic_DNA"/>
</dbReference>
<evidence type="ECO:0000313" key="2">
    <source>
        <dbReference type="Proteomes" id="UP001239111"/>
    </source>
</evidence>
<name>A0ACC2PXE2_9HYME</name>
<proteinExistence type="predicted"/>
<accession>A0ACC2PXE2</accession>
<dbReference type="Proteomes" id="UP001239111">
    <property type="component" value="Chromosome 1"/>
</dbReference>
<reference evidence="1" key="1">
    <citation type="submission" date="2023-04" db="EMBL/GenBank/DDBJ databases">
        <title>A chromosome-level genome assembly of the parasitoid wasp Eretmocerus hayati.</title>
        <authorList>
            <person name="Zhong Y."/>
            <person name="Liu S."/>
            <person name="Liu Y."/>
        </authorList>
    </citation>
    <scope>NUCLEOTIDE SEQUENCE</scope>
    <source>
        <strain evidence="1">ZJU_SS_LIU_2023</strain>
    </source>
</reference>
<protein>
    <submittedName>
        <fullName evidence="1">Uncharacterized protein</fullName>
    </submittedName>
</protein>
<comment type="caution">
    <text evidence="1">The sequence shown here is derived from an EMBL/GenBank/DDBJ whole genome shotgun (WGS) entry which is preliminary data.</text>
</comment>
<evidence type="ECO:0000313" key="1">
    <source>
        <dbReference type="EMBL" id="KAJ8687798.1"/>
    </source>
</evidence>
<organism evidence="1 2">
    <name type="scientific">Eretmocerus hayati</name>
    <dbReference type="NCBI Taxonomy" id="131215"/>
    <lineage>
        <taxon>Eukaryota</taxon>
        <taxon>Metazoa</taxon>
        <taxon>Ecdysozoa</taxon>
        <taxon>Arthropoda</taxon>
        <taxon>Hexapoda</taxon>
        <taxon>Insecta</taxon>
        <taxon>Pterygota</taxon>
        <taxon>Neoptera</taxon>
        <taxon>Endopterygota</taxon>
        <taxon>Hymenoptera</taxon>
        <taxon>Apocrita</taxon>
        <taxon>Proctotrupomorpha</taxon>
        <taxon>Chalcidoidea</taxon>
        <taxon>Aphelinidae</taxon>
        <taxon>Aphelininae</taxon>
        <taxon>Eretmocerus</taxon>
    </lineage>
</organism>